<reference evidence="1 2" key="1">
    <citation type="submission" date="2016-03" db="EMBL/GenBank/DDBJ databases">
        <title>Niastella vici sp. nov., isolated from farmland soil.</title>
        <authorList>
            <person name="Chen L."/>
            <person name="Wang D."/>
            <person name="Yang S."/>
            <person name="Wang G."/>
        </authorList>
    </citation>
    <scope>NUCLEOTIDE SEQUENCE [LARGE SCALE GENOMIC DNA]</scope>
    <source>
        <strain evidence="1 2">DJ57</strain>
    </source>
</reference>
<gene>
    <name evidence="1" type="ORF">A3860_22695</name>
</gene>
<dbReference type="OrthoDB" id="9808702at2"/>
<dbReference type="AlphaFoldDB" id="A0A1V9FZJ2"/>
<dbReference type="EMBL" id="LVYD01000044">
    <property type="protein sequence ID" value="OQP63752.1"/>
    <property type="molecule type" value="Genomic_DNA"/>
</dbReference>
<dbReference type="RefSeq" id="WP_081147412.1">
    <property type="nucleotide sequence ID" value="NZ_LVYD01000044.1"/>
</dbReference>
<keyword evidence="2" id="KW-1185">Reference proteome</keyword>
<dbReference type="Proteomes" id="UP000192796">
    <property type="component" value="Unassembled WGS sequence"/>
</dbReference>
<protein>
    <recommendedName>
        <fullName evidence="3">Ribosomal subunit interface protein</fullName>
    </recommendedName>
</protein>
<evidence type="ECO:0000313" key="1">
    <source>
        <dbReference type="EMBL" id="OQP63752.1"/>
    </source>
</evidence>
<dbReference type="InterPro" id="IPR036567">
    <property type="entry name" value="RHF-like"/>
</dbReference>
<sequence length="93" mass="10664">MDNKLYYRQIDGADRIDKEIAAARVHFKTRSSAPDEDKICEIELTIYGDSLFINSKATSFEKAVRDAMQELSQRIDEQLKNMKVPLSTVEPIL</sequence>
<dbReference type="Gene3D" id="3.30.160.100">
    <property type="entry name" value="Ribosome hibernation promotion factor-like"/>
    <property type="match status" value="1"/>
</dbReference>
<organism evidence="1 2">
    <name type="scientific">Niastella vici</name>
    <dbReference type="NCBI Taxonomy" id="1703345"/>
    <lineage>
        <taxon>Bacteria</taxon>
        <taxon>Pseudomonadati</taxon>
        <taxon>Bacteroidota</taxon>
        <taxon>Chitinophagia</taxon>
        <taxon>Chitinophagales</taxon>
        <taxon>Chitinophagaceae</taxon>
        <taxon>Niastella</taxon>
    </lineage>
</organism>
<accession>A0A1V9FZJ2</accession>
<comment type="caution">
    <text evidence="1">The sequence shown here is derived from an EMBL/GenBank/DDBJ whole genome shotgun (WGS) entry which is preliminary data.</text>
</comment>
<dbReference type="STRING" id="1703345.A3860_22695"/>
<name>A0A1V9FZJ2_9BACT</name>
<proteinExistence type="predicted"/>
<dbReference type="InterPro" id="IPR003489">
    <property type="entry name" value="RHF/RaiA"/>
</dbReference>
<dbReference type="SUPFAM" id="SSF69754">
    <property type="entry name" value="Ribosome binding protein Y (YfiA homologue)"/>
    <property type="match status" value="1"/>
</dbReference>
<dbReference type="Pfam" id="PF02482">
    <property type="entry name" value="Ribosomal_S30AE"/>
    <property type="match status" value="1"/>
</dbReference>
<evidence type="ECO:0008006" key="3">
    <source>
        <dbReference type="Google" id="ProtNLM"/>
    </source>
</evidence>
<evidence type="ECO:0000313" key="2">
    <source>
        <dbReference type="Proteomes" id="UP000192796"/>
    </source>
</evidence>